<dbReference type="InterPro" id="IPR044946">
    <property type="entry name" value="Restrct_endonuc_typeI_TRD_sf"/>
</dbReference>
<evidence type="ECO:0000313" key="6">
    <source>
        <dbReference type="Proteomes" id="UP000033038"/>
    </source>
</evidence>
<keyword evidence="3" id="KW-0238">DNA-binding</keyword>
<comment type="similarity">
    <text evidence="1">Belongs to the type-I restriction system S methylase family.</text>
</comment>
<name>A0A0E3QM26_METBA</name>
<dbReference type="InterPro" id="IPR000055">
    <property type="entry name" value="Restrct_endonuc_typeI_TRD"/>
</dbReference>
<evidence type="ECO:0000259" key="4">
    <source>
        <dbReference type="Pfam" id="PF01420"/>
    </source>
</evidence>
<sequence length="446" mass="51098">MPRVNTSNSWKKVPIKNLYLGLYDGPHATPKPSLSGPIFLGIKNITEDGRLDLSQIRNISEDDFPKWTKRVLPTEGDIVFSYEATLNLYAMIPKGFRGCLGRRLALIRPDTEIVNPKFLYYSFFGEEWRNTISKNLISGATVDRIPLINFPNFEVSIPIHSIQRKIASILSNYDNLIENNTRRIEILEQIAKLVYEEWFVKFRFPGHENVEMVSSELGEIPEGWKVEKLSELVKTQYGYTESATEEEIGPKFLRGKDINKQSYISWDEVPFCSISPEVLDKYLLKKGDIVVIRMADPGKVGIVETEVNAVFASYLIRLEIIKNIKPYYLFYFLQSDKFQNYVIAASTGTTRKSASAGVITNIDLIIPPEYLLTLFEDKIGLLRKQLNILINKNQNLRKTRDLLLPKLISGEIDVSDLDISIRNEYQEHNINFGEPQDEEGLRSKMG</sequence>
<dbReference type="GeneID" id="24823585"/>
<dbReference type="GO" id="GO:0009307">
    <property type="term" value="P:DNA restriction-modification system"/>
    <property type="evidence" value="ECO:0007669"/>
    <property type="project" value="UniProtKB-KW"/>
</dbReference>
<evidence type="ECO:0000256" key="1">
    <source>
        <dbReference type="ARBA" id="ARBA00010923"/>
    </source>
</evidence>
<dbReference type="HOGENOM" id="CLU_021095_2_3_2"/>
<dbReference type="KEGG" id="mbw:MSBRW_2062"/>
<keyword evidence="2" id="KW-0680">Restriction system</keyword>
<dbReference type="Gene3D" id="3.90.220.20">
    <property type="entry name" value="DNA methylase specificity domains"/>
    <property type="match status" value="2"/>
</dbReference>
<evidence type="ECO:0000313" key="5">
    <source>
        <dbReference type="EMBL" id="AKB51315.1"/>
    </source>
</evidence>
<evidence type="ECO:0000256" key="2">
    <source>
        <dbReference type="ARBA" id="ARBA00022747"/>
    </source>
</evidence>
<proteinExistence type="inferred from homology"/>
<feature type="domain" description="Type I restriction modification DNA specificity" evidence="4">
    <location>
        <begin position="221"/>
        <end position="368"/>
    </location>
</feature>
<evidence type="ECO:0000256" key="3">
    <source>
        <dbReference type="ARBA" id="ARBA00023125"/>
    </source>
</evidence>
<dbReference type="PATRIC" id="fig|1434109.4.peg.2652"/>
<reference evidence="5 6" key="1">
    <citation type="submission" date="2014-07" db="EMBL/GenBank/DDBJ databases">
        <title>Methanogenic archaea and the global carbon cycle.</title>
        <authorList>
            <person name="Henriksen J.R."/>
            <person name="Luke J."/>
            <person name="Reinhart S."/>
            <person name="Benedict M.N."/>
            <person name="Youngblut N.D."/>
            <person name="Metcalf M.E."/>
            <person name="Whitaker R.J."/>
            <person name="Metcalf W.W."/>
        </authorList>
    </citation>
    <scope>NUCLEOTIDE SEQUENCE [LARGE SCALE GENOMIC DNA]</scope>
    <source>
        <strain evidence="5 6">Wiesmoor</strain>
    </source>
</reference>
<dbReference type="RefSeq" id="WP_011307612.1">
    <property type="nucleotide sequence ID" value="NZ_CP009526.1"/>
</dbReference>
<organism evidence="5 6">
    <name type="scientific">Methanosarcina barkeri str. Wiesmoor</name>
    <dbReference type="NCBI Taxonomy" id="1434109"/>
    <lineage>
        <taxon>Archaea</taxon>
        <taxon>Methanobacteriati</taxon>
        <taxon>Methanobacteriota</taxon>
        <taxon>Stenosarchaea group</taxon>
        <taxon>Methanomicrobia</taxon>
        <taxon>Methanosarcinales</taxon>
        <taxon>Methanosarcinaceae</taxon>
        <taxon>Methanosarcina</taxon>
    </lineage>
</organism>
<dbReference type="Pfam" id="PF01420">
    <property type="entry name" value="Methylase_S"/>
    <property type="match status" value="2"/>
</dbReference>
<dbReference type="Proteomes" id="UP000033038">
    <property type="component" value="Chromosome"/>
</dbReference>
<accession>A0A0E3QM26</accession>
<feature type="domain" description="Type I restriction modification DNA specificity" evidence="4">
    <location>
        <begin position="55"/>
        <end position="188"/>
    </location>
</feature>
<dbReference type="AlphaFoldDB" id="A0A0E3QM26"/>
<dbReference type="PANTHER" id="PTHR30408:SF13">
    <property type="entry name" value="TYPE I RESTRICTION ENZYME HINDI SPECIFICITY SUBUNIT"/>
    <property type="match status" value="1"/>
</dbReference>
<dbReference type="REBASE" id="109355">
    <property type="entry name" value="S.MbaWORF2061P"/>
</dbReference>
<dbReference type="GO" id="GO:0003677">
    <property type="term" value="F:DNA binding"/>
    <property type="evidence" value="ECO:0007669"/>
    <property type="project" value="UniProtKB-KW"/>
</dbReference>
<dbReference type="InterPro" id="IPR052021">
    <property type="entry name" value="Type-I_RS_S_subunit"/>
</dbReference>
<gene>
    <name evidence="5" type="ORF">MSBRW_2062</name>
</gene>
<dbReference type="SUPFAM" id="SSF116734">
    <property type="entry name" value="DNA methylase specificity domain"/>
    <property type="match status" value="2"/>
</dbReference>
<dbReference type="EMBL" id="CP009526">
    <property type="protein sequence ID" value="AKB51315.1"/>
    <property type="molecule type" value="Genomic_DNA"/>
</dbReference>
<dbReference type="CDD" id="cd17521">
    <property type="entry name" value="RMtype1_S_Sau13435ORF2165P_TRD2-CR2_like"/>
    <property type="match status" value="1"/>
</dbReference>
<protein>
    <submittedName>
        <fullName evidence="5">Type I restriction-modification system specificity subunit</fullName>
    </submittedName>
</protein>
<dbReference type="PANTHER" id="PTHR30408">
    <property type="entry name" value="TYPE-1 RESTRICTION ENZYME ECOKI SPECIFICITY PROTEIN"/>
    <property type="match status" value="1"/>
</dbReference>